<dbReference type="GeneID" id="63741227"/>
<accession>A0A0B2WMY7</accession>
<dbReference type="Gene3D" id="4.10.240.10">
    <property type="entry name" value="Zn(2)-C6 fungal-type DNA-binding domain"/>
    <property type="match status" value="1"/>
</dbReference>
<dbReference type="Pfam" id="PF00172">
    <property type="entry name" value="Zn_clus"/>
    <property type="match status" value="1"/>
</dbReference>
<keyword evidence="5" id="KW-0238">DNA-binding</keyword>
<comment type="caution">
    <text evidence="5">The sequence shown here is derived from an EMBL/GenBank/DDBJ whole genome shotgun (WGS) entry which is preliminary data.</text>
</comment>
<feature type="domain" description="Zn(2)-C6 fungal-type" evidence="4">
    <location>
        <begin position="10"/>
        <end position="38"/>
    </location>
</feature>
<dbReference type="GO" id="GO:0003677">
    <property type="term" value="F:DNA binding"/>
    <property type="evidence" value="ECO:0007669"/>
    <property type="project" value="UniProtKB-KW"/>
</dbReference>
<dbReference type="SMART" id="SM00066">
    <property type="entry name" value="GAL4"/>
    <property type="match status" value="1"/>
</dbReference>
<dbReference type="PROSITE" id="PS00463">
    <property type="entry name" value="ZN2_CY6_FUNGAL_1"/>
    <property type="match status" value="1"/>
</dbReference>
<dbReference type="InterPro" id="IPR036864">
    <property type="entry name" value="Zn2-C6_fun-type_DNA-bd_sf"/>
</dbReference>
<feature type="coiled-coil region" evidence="2">
    <location>
        <begin position="354"/>
        <end position="388"/>
    </location>
</feature>
<protein>
    <submittedName>
        <fullName evidence="5">Zn(2)-C6 fungal-type DNA-binding domain protein</fullName>
    </submittedName>
</protein>
<dbReference type="HOGENOM" id="CLU_025204_0_0_1"/>
<name>A0A0B2WMY7_METAS</name>
<dbReference type="RefSeq" id="XP_040676334.1">
    <property type="nucleotide sequence ID" value="XM_040825570.1"/>
</dbReference>
<evidence type="ECO:0000256" key="3">
    <source>
        <dbReference type="SAM" id="MobiDB-lite"/>
    </source>
</evidence>
<reference evidence="5 6" key="1">
    <citation type="journal article" date="2014" name="Proc. Natl. Acad. Sci. U.S.A.">
        <title>Trajectory and genomic determinants of fungal-pathogen speciation and host adaptation.</title>
        <authorList>
            <person name="Hu X."/>
            <person name="Xiao G."/>
            <person name="Zheng P."/>
            <person name="Shang Y."/>
            <person name="Su Y."/>
            <person name="Zhang X."/>
            <person name="Liu X."/>
            <person name="Zhan S."/>
            <person name="St Leger R.J."/>
            <person name="Wang C."/>
        </authorList>
    </citation>
    <scope>NUCLEOTIDE SEQUENCE [LARGE SCALE GENOMIC DNA]</scope>
    <source>
        <strain evidence="5 6">ARSEF 1941</strain>
    </source>
</reference>
<dbReference type="CDD" id="cd00067">
    <property type="entry name" value="GAL4"/>
    <property type="match status" value="1"/>
</dbReference>
<keyword evidence="6" id="KW-1185">Reference proteome</keyword>
<feature type="region of interest" description="Disordered" evidence="3">
    <location>
        <begin position="49"/>
        <end position="92"/>
    </location>
</feature>
<proteinExistence type="predicted"/>
<dbReference type="EMBL" id="AZHE01000024">
    <property type="protein sequence ID" value="KHN95268.1"/>
    <property type="molecule type" value="Genomic_DNA"/>
</dbReference>
<dbReference type="InterPro" id="IPR001138">
    <property type="entry name" value="Zn2Cys6_DnaBD"/>
</dbReference>
<keyword evidence="1" id="KW-0539">Nucleus</keyword>
<keyword evidence="2" id="KW-0175">Coiled coil</keyword>
<dbReference type="PANTHER" id="PTHR38791">
    <property type="entry name" value="ZN(II)2CYS6 TRANSCRIPTION FACTOR (EUROFUNG)-RELATED-RELATED"/>
    <property type="match status" value="1"/>
</dbReference>
<dbReference type="SUPFAM" id="SSF57701">
    <property type="entry name" value="Zn2/Cys6 DNA-binding domain"/>
    <property type="match status" value="1"/>
</dbReference>
<dbReference type="Proteomes" id="UP000030816">
    <property type="component" value="Unassembled WGS sequence"/>
</dbReference>
<evidence type="ECO:0000313" key="6">
    <source>
        <dbReference type="Proteomes" id="UP000030816"/>
    </source>
</evidence>
<sequence>MPNTGRPSRGCHLCRQRRVKCDLGRPGCQRCTKYGAECPGYRDQHELVFRHANPSTAKKRMRRKDKDADGSQRSSSAGTRSGTPASILSSSGGGTVVFDPKAELLSLSADAVSETPATISRPLTEHWTSHSVPMLLNVYSTLDFLHNIYRINPRDGPLVWAAHLFTRTYVTNIRHPVSIFKESEVENQRELGTYLGRTLSAVNRTLEDPDAAFRDDVLATVWILANYELLVGSLGRMELLSPWHLHTRGLYSILKARGSQHLLTAQGRTAFWPCYNMVVGRPHFYGSGSASHKSQQVQALVSNTECPPESDEWLDIIRNNPHKGEGLTLHVSAFIIACTRVQAAISDLLRRRDFVAADEQYESLVAQLTEAEEQVNNYVETAADATDDMDSYMRNMYNSGTIKGWSYVLMLANFLTHYPPSRMMLRQLWARRRHCLEMIRAAGQSIVDSVPFALGPLAAGKDSSPKLLFDALKMVWPLTAVYVVGTTLPEQKSEAEKALVFIGNEFGVRQALNTYPGALLFPLEARQPLGLATEADVAPPLTNG</sequence>
<dbReference type="GO" id="GO:0000981">
    <property type="term" value="F:DNA-binding transcription factor activity, RNA polymerase II-specific"/>
    <property type="evidence" value="ECO:0007669"/>
    <property type="project" value="InterPro"/>
</dbReference>
<evidence type="ECO:0000256" key="2">
    <source>
        <dbReference type="SAM" id="Coils"/>
    </source>
</evidence>
<evidence type="ECO:0000313" key="5">
    <source>
        <dbReference type="EMBL" id="KHN95268.1"/>
    </source>
</evidence>
<organism evidence="5 6">
    <name type="scientific">Metarhizium album (strain ARSEF 1941)</name>
    <dbReference type="NCBI Taxonomy" id="1081103"/>
    <lineage>
        <taxon>Eukaryota</taxon>
        <taxon>Fungi</taxon>
        <taxon>Dikarya</taxon>
        <taxon>Ascomycota</taxon>
        <taxon>Pezizomycotina</taxon>
        <taxon>Sordariomycetes</taxon>
        <taxon>Hypocreomycetidae</taxon>
        <taxon>Hypocreales</taxon>
        <taxon>Clavicipitaceae</taxon>
        <taxon>Metarhizium</taxon>
    </lineage>
</organism>
<feature type="compositionally biased region" description="Polar residues" evidence="3">
    <location>
        <begin position="71"/>
        <end position="90"/>
    </location>
</feature>
<dbReference type="AlphaFoldDB" id="A0A0B2WMY7"/>
<dbReference type="OrthoDB" id="4491390at2759"/>
<gene>
    <name evidence="5" type="ORF">MAM_06772</name>
</gene>
<dbReference type="InterPro" id="IPR053175">
    <property type="entry name" value="DHMBA_Reg_Transcription_Factor"/>
</dbReference>
<dbReference type="GO" id="GO:0008270">
    <property type="term" value="F:zinc ion binding"/>
    <property type="evidence" value="ECO:0007669"/>
    <property type="project" value="InterPro"/>
</dbReference>
<dbReference type="PROSITE" id="PS50048">
    <property type="entry name" value="ZN2_CY6_FUNGAL_2"/>
    <property type="match status" value="1"/>
</dbReference>
<evidence type="ECO:0000256" key="1">
    <source>
        <dbReference type="ARBA" id="ARBA00023242"/>
    </source>
</evidence>
<evidence type="ECO:0000259" key="4">
    <source>
        <dbReference type="PROSITE" id="PS50048"/>
    </source>
</evidence>